<evidence type="ECO:0008006" key="4">
    <source>
        <dbReference type="Google" id="ProtNLM"/>
    </source>
</evidence>
<name>A0A937AP09_9BACT</name>
<dbReference type="Proteomes" id="UP000642920">
    <property type="component" value="Unassembled WGS sequence"/>
</dbReference>
<dbReference type="PANTHER" id="PTHR37826">
    <property type="entry name" value="FLOTILLIN BAND_7_5 DOMAIN PROTEIN"/>
    <property type="match status" value="1"/>
</dbReference>
<keyword evidence="3" id="KW-1185">Reference proteome</keyword>
<dbReference type="AlphaFoldDB" id="A0A937AP09"/>
<accession>A0A937AP09</accession>
<reference evidence="2" key="1">
    <citation type="submission" date="2021-01" db="EMBL/GenBank/DDBJ databases">
        <title>Marivirga sp. nov., isolated from intertidal surface sediments.</title>
        <authorList>
            <person name="Zhang M."/>
        </authorList>
    </citation>
    <scope>NUCLEOTIDE SEQUENCE</scope>
    <source>
        <strain evidence="2">SM1354</strain>
    </source>
</reference>
<protein>
    <recommendedName>
        <fullName evidence="4">Zinc finger domain-containing protein, LSD1 subclass</fullName>
    </recommendedName>
</protein>
<feature type="transmembrane region" description="Helical" evidence="1">
    <location>
        <begin position="346"/>
        <end position="367"/>
    </location>
</feature>
<comment type="caution">
    <text evidence="2">The sequence shown here is derived from an EMBL/GenBank/DDBJ whole genome shotgun (WGS) entry which is preliminary data.</text>
</comment>
<dbReference type="PANTHER" id="PTHR37826:SF3">
    <property type="entry name" value="J DOMAIN-CONTAINING PROTEIN"/>
    <property type="match status" value="1"/>
</dbReference>
<evidence type="ECO:0000313" key="3">
    <source>
        <dbReference type="Proteomes" id="UP000642920"/>
    </source>
</evidence>
<organism evidence="2 3">
    <name type="scientific">Marivirga atlantica</name>
    <dbReference type="NCBI Taxonomy" id="1548457"/>
    <lineage>
        <taxon>Bacteria</taxon>
        <taxon>Pseudomonadati</taxon>
        <taxon>Bacteroidota</taxon>
        <taxon>Cytophagia</taxon>
        <taxon>Cytophagales</taxon>
        <taxon>Marivirgaceae</taxon>
        <taxon>Marivirga</taxon>
    </lineage>
</organism>
<proteinExistence type="predicted"/>
<keyword evidence="1" id="KW-0472">Membrane</keyword>
<dbReference type="RefSeq" id="WP_201922246.1">
    <property type="nucleotide sequence ID" value="NZ_JAERQG010000003.1"/>
</dbReference>
<evidence type="ECO:0000313" key="2">
    <source>
        <dbReference type="EMBL" id="MBL0766197.1"/>
    </source>
</evidence>
<dbReference type="PROSITE" id="PS51257">
    <property type="entry name" value="PROKAR_LIPOPROTEIN"/>
    <property type="match status" value="1"/>
</dbReference>
<keyword evidence="1" id="KW-1133">Transmembrane helix</keyword>
<gene>
    <name evidence="2" type="ORF">JKP34_13095</name>
</gene>
<keyword evidence="1" id="KW-0812">Transmembrane</keyword>
<dbReference type="EMBL" id="JAERQG010000003">
    <property type="protein sequence ID" value="MBL0766197.1"/>
    <property type="molecule type" value="Genomic_DNA"/>
</dbReference>
<sequence length="369" mass="42092">MDEQKEAAANNVITFGCTDCGADLKYEPGTTSLTCEYCGAKNDIPAVDDDIEELDYEAFLNKETATADEMTINLVKCHVCAAESSLEPHVTSANCPYCDSSLVVEDAHEESVLKPKSLLPFKLKKDEAIAQFRKWIKKLWFAPNDLKKAVLSFDHFKGLYIPYWTYDSATHTNYTGQRGTYYYVTESYTTTENGKTVRKTRQVRKTRWSFTAGSINHFFDDVLVPASNSLPRKQVEALEPWDLKNLEPFTPQYLSGFITEKYQVNLKAGFDRACNIMQSRIDTLIRQDIGGDEQRILTKKTQYDDIKFKHLLLPAYVSAYNFKGKLYRFMVNARTGEVQGERPYSWIKITLAILIVLGIIAAFYFFAKS</sequence>
<evidence type="ECO:0000256" key="1">
    <source>
        <dbReference type="SAM" id="Phobius"/>
    </source>
</evidence>